<evidence type="ECO:0008006" key="4">
    <source>
        <dbReference type="Google" id="ProtNLM"/>
    </source>
</evidence>
<evidence type="ECO:0000313" key="3">
    <source>
        <dbReference type="Proteomes" id="UP001594288"/>
    </source>
</evidence>
<dbReference type="Proteomes" id="UP001594288">
    <property type="component" value="Unassembled WGS sequence"/>
</dbReference>
<evidence type="ECO:0000256" key="1">
    <source>
        <dbReference type="SAM" id="SignalP"/>
    </source>
</evidence>
<organism evidence="2 3">
    <name type="scientific">Eiseniibacteriota bacterium</name>
    <dbReference type="NCBI Taxonomy" id="2212470"/>
    <lineage>
        <taxon>Bacteria</taxon>
        <taxon>Candidatus Eiseniibacteriota</taxon>
    </lineage>
</organism>
<proteinExistence type="predicted"/>
<sequence length="264" mass="29089">MKTKISLLTLLTIFIVVTHASASVDLDSTLAYRDAFLPPGVPSIAVRTDETAMLWNPAGLAFSGMYFLGYAWKGTYYKQHQEISTHFFLTKAGGFGIGYTRDSYSKGTKNQFLISLAPPISKSFSVGVTNKWKGAYNLDAGAWLKFGNMGTLAFVWRDLRDTDHDRKTYEAGLGIFPTQRVALHFDVIIEDNSWRTGTTIGGGLYAAVSQSFYVGGSYFKDGDGNGIMRAALKLQMPGNVAEGEFSKSSDDYQTYGIRMTSFNQ</sequence>
<gene>
    <name evidence="2" type="ORF">ACFL2Z_03350</name>
</gene>
<feature type="signal peptide" evidence="1">
    <location>
        <begin position="1"/>
        <end position="22"/>
    </location>
</feature>
<accession>A0ABV6YPD6</accession>
<evidence type="ECO:0000313" key="2">
    <source>
        <dbReference type="EMBL" id="MFC1799928.1"/>
    </source>
</evidence>
<feature type="chain" id="PRO_5046948850" description="Type IX secretion system membrane protein PorP/SprF" evidence="1">
    <location>
        <begin position="23"/>
        <end position="264"/>
    </location>
</feature>
<comment type="caution">
    <text evidence="2">The sequence shown here is derived from an EMBL/GenBank/DDBJ whole genome shotgun (WGS) entry which is preliminary data.</text>
</comment>
<name>A0ABV6YPD6_UNCEI</name>
<dbReference type="EMBL" id="JBHPEI010000044">
    <property type="protein sequence ID" value="MFC1799928.1"/>
    <property type="molecule type" value="Genomic_DNA"/>
</dbReference>
<reference evidence="2 3" key="1">
    <citation type="submission" date="2024-09" db="EMBL/GenBank/DDBJ databases">
        <authorList>
            <person name="D'Angelo T."/>
        </authorList>
    </citation>
    <scope>NUCLEOTIDE SEQUENCE [LARGE SCALE GENOMIC DNA]</scope>
    <source>
        <strain evidence="2">SAG AM-311-F02</strain>
    </source>
</reference>
<dbReference type="Gene3D" id="2.40.160.60">
    <property type="entry name" value="Outer membrane protein transport protein (OMPP1/FadL/TodX)"/>
    <property type="match status" value="1"/>
</dbReference>
<keyword evidence="1" id="KW-0732">Signal</keyword>
<protein>
    <recommendedName>
        <fullName evidence="4">Type IX secretion system membrane protein PorP/SprF</fullName>
    </recommendedName>
</protein>
<keyword evidence="3" id="KW-1185">Reference proteome</keyword>